<evidence type="ECO:0000313" key="3">
    <source>
        <dbReference type="Proteomes" id="UP000192923"/>
    </source>
</evidence>
<proteinExistence type="predicted"/>
<keyword evidence="3" id="KW-1185">Reference proteome</keyword>
<protein>
    <submittedName>
        <fullName evidence="2">Urea transport system substrate-binding protein</fullName>
    </submittedName>
</protein>
<dbReference type="PANTHER" id="PTHR47628">
    <property type="match status" value="1"/>
</dbReference>
<dbReference type="InterPro" id="IPR028082">
    <property type="entry name" value="Peripla_BP_I"/>
</dbReference>
<name>A0A1Y6CZU4_9GAMM</name>
<feature type="transmembrane region" description="Helical" evidence="1">
    <location>
        <begin position="12"/>
        <end position="33"/>
    </location>
</feature>
<dbReference type="InterPro" id="IPR017777">
    <property type="entry name" value="ABC_urea-bd_UrtA"/>
</dbReference>
<organism evidence="2 3">
    <name type="scientific">Methylomagnum ishizawai</name>
    <dbReference type="NCBI Taxonomy" id="1760988"/>
    <lineage>
        <taxon>Bacteria</taxon>
        <taxon>Pseudomonadati</taxon>
        <taxon>Pseudomonadota</taxon>
        <taxon>Gammaproteobacteria</taxon>
        <taxon>Methylococcales</taxon>
        <taxon>Methylococcaceae</taxon>
        <taxon>Methylomagnum</taxon>
    </lineage>
</organism>
<evidence type="ECO:0000256" key="1">
    <source>
        <dbReference type="SAM" id="Phobius"/>
    </source>
</evidence>
<evidence type="ECO:0000313" key="2">
    <source>
        <dbReference type="EMBL" id="SMF95907.1"/>
    </source>
</evidence>
<keyword evidence="1" id="KW-0472">Membrane</keyword>
<dbReference type="OrthoDB" id="5288800at2"/>
<dbReference type="Gene3D" id="3.40.50.2300">
    <property type="match status" value="2"/>
</dbReference>
<sequence>MAERRAGWAGALLKWAGLVLFGGVLASEAWWFWHPAGEDGPIRLGIIHALTGAMAISEKPMVDAELLAVEEINAQGGLLGRPVEAVVMDGASDPDTYARQAEKLIGQNKVAALIACWTSACRKTLGPVIERHHALMIYPMAYEGLEISPNIIYTGAAPNQQILPAVNWSYEHLGKRFFLVGSDYVWPHAVNAIIRDQMIALGGEVVGEGYMPYGGLDAGAVVAQIQAARPDVIFSTLVGDSNAPFYRALREVGLQAQKSPVVSFSISDPELQKLPAVDVSGHYAAWPYFQGVERKENTEFVQRFRQRYGEKRVLSDVMETAYFSVHLWARAVAQAGTTEVNAVNDDLLGQSFNAPEGIVTVDSTTRHTWRSFNMGLIREDGRIEIVWSGQHPIRPVPYPRTRSVKQWDDFLKDLYRGWKNHWFNAATAEGRTSHETH</sequence>
<dbReference type="Proteomes" id="UP000192923">
    <property type="component" value="Unassembled WGS sequence"/>
</dbReference>
<dbReference type="CDD" id="cd06355">
    <property type="entry name" value="PBP1_FmdD-like"/>
    <property type="match status" value="1"/>
</dbReference>
<gene>
    <name evidence="2" type="ORF">SAMN02949497_3284</name>
</gene>
<dbReference type="PANTHER" id="PTHR47628:SF1">
    <property type="entry name" value="ALIPHATIC AMIDASE EXPRESSION-REGULATING PROTEIN"/>
    <property type="match status" value="1"/>
</dbReference>
<dbReference type="RefSeq" id="WP_085214535.1">
    <property type="nucleotide sequence ID" value="NZ_FXAM01000001.1"/>
</dbReference>
<dbReference type="EMBL" id="FXAM01000001">
    <property type="protein sequence ID" value="SMF95907.1"/>
    <property type="molecule type" value="Genomic_DNA"/>
</dbReference>
<dbReference type="Pfam" id="PF13433">
    <property type="entry name" value="Peripla_BP_5"/>
    <property type="match status" value="1"/>
</dbReference>
<dbReference type="STRING" id="1760988.SAMN02949497_3284"/>
<keyword evidence="1" id="KW-0812">Transmembrane</keyword>
<dbReference type="SUPFAM" id="SSF53822">
    <property type="entry name" value="Periplasmic binding protein-like I"/>
    <property type="match status" value="1"/>
</dbReference>
<reference evidence="2 3" key="1">
    <citation type="submission" date="2016-12" db="EMBL/GenBank/DDBJ databases">
        <authorList>
            <person name="Song W.-J."/>
            <person name="Kurnit D.M."/>
        </authorList>
    </citation>
    <scope>NUCLEOTIDE SEQUENCE [LARGE SCALE GENOMIC DNA]</scope>
    <source>
        <strain evidence="2 3">175</strain>
    </source>
</reference>
<dbReference type="AlphaFoldDB" id="A0A1Y6CZU4"/>
<accession>A0A1Y6CZU4</accession>
<keyword evidence="1" id="KW-1133">Transmembrane helix</keyword>